<dbReference type="EMBL" id="DUZY01000001">
    <property type="protein sequence ID" value="DAD20272.1"/>
    <property type="molecule type" value="Genomic_DNA"/>
</dbReference>
<dbReference type="AlphaFoldDB" id="A0A822XJU9"/>
<accession>A0A822XJU9</accession>
<protein>
    <submittedName>
        <fullName evidence="1">Uncharacterized protein</fullName>
    </submittedName>
</protein>
<keyword evidence="2" id="KW-1185">Reference proteome</keyword>
<gene>
    <name evidence="1" type="ORF">HUJ06_021735</name>
</gene>
<evidence type="ECO:0000313" key="1">
    <source>
        <dbReference type="EMBL" id="DAD20272.1"/>
    </source>
</evidence>
<comment type="caution">
    <text evidence="1">The sequence shown here is derived from an EMBL/GenBank/DDBJ whole genome shotgun (WGS) entry which is preliminary data.</text>
</comment>
<dbReference type="Proteomes" id="UP000607653">
    <property type="component" value="Unassembled WGS sequence"/>
</dbReference>
<reference evidence="1 2" key="1">
    <citation type="journal article" date="2020" name="Mol. Biol. Evol.">
        <title>Distinct Expression and Methylation Patterns for Genes with Different Fates following a Single Whole-Genome Duplication in Flowering Plants.</title>
        <authorList>
            <person name="Shi T."/>
            <person name="Rahmani R.S."/>
            <person name="Gugger P.F."/>
            <person name="Wang M."/>
            <person name="Li H."/>
            <person name="Zhang Y."/>
            <person name="Li Z."/>
            <person name="Wang Q."/>
            <person name="Van de Peer Y."/>
            <person name="Marchal K."/>
            <person name="Chen J."/>
        </authorList>
    </citation>
    <scope>NUCLEOTIDE SEQUENCE [LARGE SCALE GENOMIC DNA]</scope>
    <source>
        <tissue evidence="1">Leaf</tissue>
    </source>
</reference>
<organism evidence="1 2">
    <name type="scientific">Nelumbo nucifera</name>
    <name type="common">Sacred lotus</name>
    <dbReference type="NCBI Taxonomy" id="4432"/>
    <lineage>
        <taxon>Eukaryota</taxon>
        <taxon>Viridiplantae</taxon>
        <taxon>Streptophyta</taxon>
        <taxon>Embryophyta</taxon>
        <taxon>Tracheophyta</taxon>
        <taxon>Spermatophyta</taxon>
        <taxon>Magnoliopsida</taxon>
        <taxon>Proteales</taxon>
        <taxon>Nelumbonaceae</taxon>
        <taxon>Nelumbo</taxon>
    </lineage>
</organism>
<sequence>MITRPEILLTYYGGKKIGGASATRVISLLFLDGFAFVDRVAEVRVVLGGGS</sequence>
<proteinExistence type="predicted"/>
<evidence type="ECO:0000313" key="2">
    <source>
        <dbReference type="Proteomes" id="UP000607653"/>
    </source>
</evidence>
<name>A0A822XJU9_NELNU</name>